<sequence length="215" mass="23475">MIRFSILPISWLLVAVFLLQHATAVEVANGNDTLEMELDSNITVIKLNHGLKFEAHSEFDLPTNVTDLLTDSTGNPEELDPPGAPLTHRVRRSNENDSSSSSGSSEEENHNSGNKKEKGNHKKGKGDDKESKGDDKESKGDDKESKGDDKKSKGDDKKEGSISKNHTSSTADSSTETAPEQSESFRRARPNGGVSRNGLETIQEESRNKTTVRDV</sequence>
<protein>
    <submittedName>
        <fullName evidence="3">Uncharacterized protein</fullName>
    </submittedName>
</protein>
<dbReference type="EnsemblMetazoa" id="CJA13093a.1">
    <property type="protein sequence ID" value="CJA13093a.1"/>
    <property type="gene ID" value="WBGene00132297"/>
</dbReference>
<feature type="compositionally biased region" description="Basic and acidic residues" evidence="1">
    <location>
        <begin position="107"/>
        <end position="117"/>
    </location>
</feature>
<dbReference type="Proteomes" id="UP000005237">
    <property type="component" value="Unassembled WGS sequence"/>
</dbReference>
<reference evidence="4" key="1">
    <citation type="submission" date="2010-08" db="EMBL/GenBank/DDBJ databases">
        <authorList>
            <consortium name="Caenorhabditis japonica Sequencing Consortium"/>
            <person name="Wilson R.K."/>
        </authorList>
    </citation>
    <scope>NUCLEOTIDE SEQUENCE [LARGE SCALE GENOMIC DNA]</scope>
    <source>
        <strain evidence="4">DF5081</strain>
    </source>
</reference>
<accession>A0A8R1HZS4</accession>
<evidence type="ECO:0000256" key="1">
    <source>
        <dbReference type="SAM" id="MobiDB-lite"/>
    </source>
</evidence>
<feature type="compositionally biased region" description="Low complexity" evidence="1">
    <location>
        <begin position="167"/>
        <end position="178"/>
    </location>
</feature>
<name>A0A8R1HZS4_CAEJA</name>
<evidence type="ECO:0000256" key="2">
    <source>
        <dbReference type="SAM" id="SignalP"/>
    </source>
</evidence>
<feature type="compositionally biased region" description="Basic and acidic residues" evidence="1">
    <location>
        <begin position="204"/>
        <end position="215"/>
    </location>
</feature>
<feature type="region of interest" description="Disordered" evidence="1">
    <location>
        <begin position="66"/>
        <end position="215"/>
    </location>
</feature>
<feature type="compositionally biased region" description="Basic and acidic residues" evidence="1">
    <location>
        <begin position="125"/>
        <end position="161"/>
    </location>
</feature>
<feature type="chain" id="PRO_5035784313" evidence="2">
    <location>
        <begin position="25"/>
        <end position="215"/>
    </location>
</feature>
<reference evidence="3" key="2">
    <citation type="submission" date="2022-06" db="UniProtKB">
        <authorList>
            <consortium name="EnsemblMetazoa"/>
        </authorList>
    </citation>
    <scope>IDENTIFICATION</scope>
    <source>
        <strain evidence="3">DF5081</strain>
    </source>
</reference>
<organism evidence="3 4">
    <name type="scientific">Caenorhabditis japonica</name>
    <dbReference type="NCBI Taxonomy" id="281687"/>
    <lineage>
        <taxon>Eukaryota</taxon>
        <taxon>Metazoa</taxon>
        <taxon>Ecdysozoa</taxon>
        <taxon>Nematoda</taxon>
        <taxon>Chromadorea</taxon>
        <taxon>Rhabditida</taxon>
        <taxon>Rhabditina</taxon>
        <taxon>Rhabditomorpha</taxon>
        <taxon>Rhabditoidea</taxon>
        <taxon>Rhabditidae</taxon>
        <taxon>Peloderinae</taxon>
        <taxon>Caenorhabditis</taxon>
    </lineage>
</organism>
<feature type="compositionally biased region" description="Polar residues" evidence="1">
    <location>
        <begin position="66"/>
        <end position="75"/>
    </location>
</feature>
<dbReference type="AlphaFoldDB" id="A0A8R1HZS4"/>
<evidence type="ECO:0000313" key="4">
    <source>
        <dbReference type="Proteomes" id="UP000005237"/>
    </source>
</evidence>
<evidence type="ECO:0000313" key="3">
    <source>
        <dbReference type="EnsemblMetazoa" id="CJA13093a.1"/>
    </source>
</evidence>
<proteinExistence type="predicted"/>
<feature type="signal peptide" evidence="2">
    <location>
        <begin position="1"/>
        <end position="24"/>
    </location>
</feature>
<keyword evidence="2" id="KW-0732">Signal</keyword>
<keyword evidence="4" id="KW-1185">Reference proteome</keyword>